<keyword evidence="3" id="KW-1185">Reference proteome</keyword>
<evidence type="ECO:0000313" key="2">
    <source>
        <dbReference type="EMBL" id="GGU82687.1"/>
    </source>
</evidence>
<sequence>MQRPARGAGNCAISPPGPAVGKGGSIPDLVRCGGLGAAAPKVAGTDAGQRTRYREVNRRPNPTE</sequence>
<reference evidence="2" key="2">
    <citation type="submission" date="2020-09" db="EMBL/GenBank/DDBJ databases">
        <authorList>
            <person name="Sun Q."/>
            <person name="Ohkuma M."/>
        </authorList>
    </citation>
    <scope>NUCLEOTIDE SEQUENCE</scope>
    <source>
        <strain evidence="2">JCM 4369</strain>
    </source>
</reference>
<feature type="region of interest" description="Disordered" evidence="1">
    <location>
        <begin position="1"/>
        <end position="25"/>
    </location>
</feature>
<dbReference type="AlphaFoldDB" id="A0A918MA09"/>
<gene>
    <name evidence="2" type="ORF">GCM10010260_14170</name>
</gene>
<proteinExistence type="predicted"/>
<protein>
    <submittedName>
        <fullName evidence="2">Uncharacterized protein</fullName>
    </submittedName>
</protein>
<comment type="caution">
    <text evidence="2">The sequence shown here is derived from an EMBL/GenBank/DDBJ whole genome shotgun (WGS) entry which is preliminary data.</text>
</comment>
<dbReference type="EMBL" id="BMTD01000002">
    <property type="protein sequence ID" value="GGU82687.1"/>
    <property type="molecule type" value="Genomic_DNA"/>
</dbReference>
<dbReference type="Proteomes" id="UP000618795">
    <property type="component" value="Unassembled WGS sequence"/>
</dbReference>
<evidence type="ECO:0000313" key="3">
    <source>
        <dbReference type="Proteomes" id="UP000618795"/>
    </source>
</evidence>
<accession>A0A918MA09</accession>
<evidence type="ECO:0000256" key="1">
    <source>
        <dbReference type="SAM" id="MobiDB-lite"/>
    </source>
</evidence>
<organism evidence="2 3">
    <name type="scientific">Streptomyces filipinensis</name>
    <dbReference type="NCBI Taxonomy" id="66887"/>
    <lineage>
        <taxon>Bacteria</taxon>
        <taxon>Bacillati</taxon>
        <taxon>Actinomycetota</taxon>
        <taxon>Actinomycetes</taxon>
        <taxon>Kitasatosporales</taxon>
        <taxon>Streptomycetaceae</taxon>
        <taxon>Streptomyces</taxon>
    </lineage>
</organism>
<name>A0A918MA09_9ACTN</name>
<feature type="region of interest" description="Disordered" evidence="1">
    <location>
        <begin position="37"/>
        <end position="64"/>
    </location>
</feature>
<reference evidence="2" key="1">
    <citation type="journal article" date="2014" name="Int. J. Syst. Evol. Microbiol.">
        <title>Complete genome sequence of Corynebacterium casei LMG S-19264T (=DSM 44701T), isolated from a smear-ripened cheese.</title>
        <authorList>
            <consortium name="US DOE Joint Genome Institute (JGI-PGF)"/>
            <person name="Walter F."/>
            <person name="Albersmeier A."/>
            <person name="Kalinowski J."/>
            <person name="Ruckert C."/>
        </authorList>
    </citation>
    <scope>NUCLEOTIDE SEQUENCE</scope>
    <source>
        <strain evidence="2">JCM 4369</strain>
    </source>
</reference>